<evidence type="ECO:0000313" key="2">
    <source>
        <dbReference type="WBParaSite" id="PS1159_v2.g13408.t1"/>
    </source>
</evidence>
<protein>
    <submittedName>
        <fullName evidence="2">BTB domain-containing protein</fullName>
    </submittedName>
</protein>
<accession>A0AC35F5N7</accession>
<name>A0AC35F5N7_9BILA</name>
<organism evidence="1 2">
    <name type="scientific">Panagrolaimus sp. PS1159</name>
    <dbReference type="NCBI Taxonomy" id="55785"/>
    <lineage>
        <taxon>Eukaryota</taxon>
        <taxon>Metazoa</taxon>
        <taxon>Ecdysozoa</taxon>
        <taxon>Nematoda</taxon>
        <taxon>Chromadorea</taxon>
        <taxon>Rhabditida</taxon>
        <taxon>Tylenchina</taxon>
        <taxon>Panagrolaimomorpha</taxon>
        <taxon>Panagrolaimoidea</taxon>
        <taxon>Panagrolaimidae</taxon>
        <taxon>Panagrolaimus</taxon>
    </lineage>
</organism>
<dbReference type="Proteomes" id="UP000887580">
    <property type="component" value="Unplaced"/>
</dbReference>
<evidence type="ECO:0000313" key="1">
    <source>
        <dbReference type="Proteomes" id="UP000887580"/>
    </source>
</evidence>
<sequence length="138" mass="16037">MLKLWNDDEKDFTLIVGDRELQVNKLILRVNSPVFAAMFKSGMKEAIENKVETIGFDNFEVVESAIKYCYGFDIRQNLSVKRAMPLLQFADFYDIRGFKECPIDVTWKISKDKMRALALVANLPRHEGVMLKLWKTVE</sequence>
<reference evidence="2" key="1">
    <citation type="submission" date="2022-11" db="UniProtKB">
        <authorList>
            <consortium name="WormBaseParasite"/>
        </authorList>
    </citation>
    <scope>IDENTIFICATION</scope>
</reference>
<dbReference type="WBParaSite" id="PS1159_v2.g13408.t1">
    <property type="protein sequence ID" value="PS1159_v2.g13408.t1"/>
    <property type="gene ID" value="PS1159_v2.g13408"/>
</dbReference>
<proteinExistence type="predicted"/>